<keyword evidence="3" id="KW-0813">Transport</keyword>
<evidence type="ECO:0000313" key="11">
    <source>
        <dbReference type="Proteomes" id="UP000183974"/>
    </source>
</evidence>
<evidence type="ECO:0000256" key="8">
    <source>
        <dbReference type="SAM" id="Phobius"/>
    </source>
</evidence>
<dbReference type="InterPro" id="IPR036259">
    <property type="entry name" value="MFS_trans_sf"/>
</dbReference>
<evidence type="ECO:0000256" key="3">
    <source>
        <dbReference type="ARBA" id="ARBA00022448"/>
    </source>
</evidence>
<dbReference type="Pfam" id="PF07690">
    <property type="entry name" value="MFS_1"/>
    <property type="match status" value="1"/>
</dbReference>
<keyword evidence="4" id="KW-1003">Cell membrane</keyword>
<dbReference type="InterPro" id="IPR020846">
    <property type="entry name" value="MFS_dom"/>
</dbReference>
<keyword evidence="5 8" id="KW-0812">Transmembrane</keyword>
<dbReference type="Gene3D" id="1.20.1250.20">
    <property type="entry name" value="MFS general substrate transporter like domains"/>
    <property type="match status" value="2"/>
</dbReference>
<dbReference type="GO" id="GO:0005886">
    <property type="term" value="C:plasma membrane"/>
    <property type="evidence" value="ECO:0007669"/>
    <property type="project" value="UniProtKB-SubCell"/>
</dbReference>
<dbReference type="GO" id="GO:0022857">
    <property type="term" value="F:transmembrane transporter activity"/>
    <property type="evidence" value="ECO:0007669"/>
    <property type="project" value="InterPro"/>
</dbReference>
<evidence type="ECO:0000256" key="5">
    <source>
        <dbReference type="ARBA" id="ARBA00022692"/>
    </source>
</evidence>
<protein>
    <submittedName>
        <fullName evidence="10">Sugar phosphate permease</fullName>
    </submittedName>
</protein>
<evidence type="ECO:0000259" key="9">
    <source>
        <dbReference type="PROSITE" id="PS50850"/>
    </source>
</evidence>
<feature type="transmembrane region" description="Helical" evidence="8">
    <location>
        <begin position="289"/>
        <end position="310"/>
    </location>
</feature>
<organism evidence="10 11">
    <name type="scientific">Roseovarius pacificus</name>
    <dbReference type="NCBI Taxonomy" id="337701"/>
    <lineage>
        <taxon>Bacteria</taxon>
        <taxon>Pseudomonadati</taxon>
        <taxon>Pseudomonadota</taxon>
        <taxon>Alphaproteobacteria</taxon>
        <taxon>Rhodobacterales</taxon>
        <taxon>Roseobacteraceae</taxon>
        <taxon>Roseovarius</taxon>
    </lineage>
</organism>
<reference evidence="10 11" key="1">
    <citation type="submission" date="2016-11" db="EMBL/GenBank/DDBJ databases">
        <authorList>
            <person name="Jaros S."/>
            <person name="Januszkiewicz K."/>
            <person name="Wedrychowicz H."/>
        </authorList>
    </citation>
    <scope>NUCLEOTIDE SEQUENCE [LARGE SCALE GENOMIC DNA]</scope>
    <source>
        <strain evidence="10 11">DSM 29589</strain>
    </source>
</reference>
<evidence type="ECO:0000256" key="4">
    <source>
        <dbReference type="ARBA" id="ARBA00022475"/>
    </source>
</evidence>
<evidence type="ECO:0000256" key="1">
    <source>
        <dbReference type="ARBA" id="ARBA00004651"/>
    </source>
</evidence>
<dbReference type="EMBL" id="FRBR01000002">
    <property type="protein sequence ID" value="SHL34395.1"/>
    <property type="molecule type" value="Genomic_DNA"/>
</dbReference>
<dbReference type="PANTHER" id="PTHR43271:SF2">
    <property type="entry name" value="BLL2771 PROTEIN"/>
    <property type="match status" value="1"/>
</dbReference>
<feature type="transmembrane region" description="Helical" evidence="8">
    <location>
        <begin position="316"/>
        <end position="335"/>
    </location>
</feature>
<feature type="transmembrane region" description="Helical" evidence="8">
    <location>
        <begin position="106"/>
        <end position="125"/>
    </location>
</feature>
<feature type="transmembrane region" description="Helical" evidence="8">
    <location>
        <begin position="256"/>
        <end position="277"/>
    </location>
</feature>
<dbReference type="PROSITE" id="PS50850">
    <property type="entry name" value="MFS"/>
    <property type="match status" value="1"/>
</dbReference>
<feature type="transmembrane region" description="Helical" evidence="8">
    <location>
        <begin position="82"/>
        <end position="100"/>
    </location>
</feature>
<dbReference type="STRING" id="337701.SAMN05444398_10273"/>
<sequence length="416" mass="44062">MTDPAQLSPLRRIVFVSLPFTFAYLLSELFRNVNAVLEPRLTAEFQLEPATMGMMTSAFLGALAGSQLFVGQALDKFGPKRVLVVTLFLAVVASALFAGAQTAHMLVLTRFMIGFGLSACWTGAYKANTLWWPRERLPLVNAITIAAAGLGSLAATSPTEWLLRQIGWREIFLGLAGVTATIALIIAAVVPPQTRERAAPAGLEPAVKGLRGVLTHPAFLTIAPASALCQGAWVAYQGLWAGVWLRDAIDLPSTAAAGILMALSFAVIFGQFGFGLLADRIARTDRHLFHLTFALTLGFVLCQFAIAGAGASLQTILWAGYGLFTAGPILAYALLVRLLPDAVSGRAIAMLNLGAVLTGFLMQSGIGAGIEALVRLGWSISSAHVTFIVLIAGLQAIALAWMALHQGRALGLDKVR</sequence>
<keyword evidence="7 8" id="KW-0472">Membrane</keyword>
<comment type="similarity">
    <text evidence="2">Belongs to the major facilitator superfamily.</text>
</comment>
<name>A0A1M6ZVL8_9RHOB</name>
<feature type="transmembrane region" description="Helical" evidence="8">
    <location>
        <begin position="171"/>
        <end position="190"/>
    </location>
</feature>
<dbReference type="SUPFAM" id="SSF103473">
    <property type="entry name" value="MFS general substrate transporter"/>
    <property type="match status" value="1"/>
</dbReference>
<evidence type="ECO:0000256" key="7">
    <source>
        <dbReference type="ARBA" id="ARBA00023136"/>
    </source>
</evidence>
<feature type="transmembrane region" description="Helical" evidence="8">
    <location>
        <begin position="218"/>
        <end position="236"/>
    </location>
</feature>
<feature type="transmembrane region" description="Helical" evidence="8">
    <location>
        <begin position="50"/>
        <end position="70"/>
    </location>
</feature>
<evidence type="ECO:0000256" key="2">
    <source>
        <dbReference type="ARBA" id="ARBA00008335"/>
    </source>
</evidence>
<feature type="transmembrane region" description="Helical" evidence="8">
    <location>
        <begin position="347"/>
        <end position="370"/>
    </location>
</feature>
<feature type="transmembrane region" description="Helical" evidence="8">
    <location>
        <begin position="12"/>
        <end position="30"/>
    </location>
</feature>
<accession>A0A1M6ZVL8</accession>
<gene>
    <name evidence="10" type="ORF">SAMN05444398_10273</name>
</gene>
<proteinExistence type="inferred from homology"/>
<comment type="subcellular location">
    <subcellularLocation>
        <location evidence="1">Cell membrane</location>
        <topology evidence="1">Multi-pass membrane protein</topology>
    </subcellularLocation>
</comment>
<dbReference type="InterPro" id="IPR011701">
    <property type="entry name" value="MFS"/>
</dbReference>
<dbReference type="OrthoDB" id="272777at2"/>
<evidence type="ECO:0000256" key="6">
    <source>
        <dbReference type="ARBA" id="ARBA00022989"/>
    </source>
</evidence>
<feature type="domain" description="Major facilitator superfamily (MFS) profile" evidence="9">
    <location>
        <begin position="16"/>
        <end position="408"/>
    </location>
</feature>
<feature type="transmembrane region" description="Helical" evidence="8">
    <location>
        <begin position="382"/>
        <end position="404"/>
    </location>
</feature>
<keyword evidence="11" id="KW-1185">Reference proteome</keyword>
<keyword evidence="6 8" id="KW-1133">Transmembrane helix</keyword>
<dbReference type="Proteomes" id="UP000183974">
    <property type="component" value="Unassembled WGS sequence"/>
</dbReference>
<evidence type="ECO:0000313" key="10">
    <source>
        <dbReference type="EMBL" id="SHL34395.1"/>
    </source>
</evidence>
<dbReference type="PANTHER" id="PTHR43271">
    <property type="entry name" value="BLL2771 PROTEIN"/>
    <property type="match status" value="1"/>
</dbReference>
<dbReference type="AlphaFoldDB" id="A0A1M6ZVL8"/>
<dbReference type="RefSeq" id="WP_084728933.1">
    <property type="nucleotide sequence ID" value="NZ_BMLR01000002.1"/>
</dbReference>
<feature type="transmembrane region" description="Helical" evidence="8">
    <location>
        <begin position="137"/>
        <end position="159"/>
    </location>
</feature>